<comment type="caution">
    <text evidence="13">Lacks conserved residue(s) required for the propagation of feature annotation.</text>
</comment>
<evidence type="ECO:0000256" key="7">
    <source>
        <dbReference type="ARBA" id="ARBA00022490"/>
    </source>
</evidence>
<evidence type="ECO:0000313" key="17">
    <source>
        <dbReference type="EMBL" id="OCC14559.1"/>
    </source>
</evidence>
<keyword evidence="8 13" id="KW-0808">Transferase</keyword>
<feature type="binding site" evidence="13">
    <location>
        <position position="150"/>
    </location>
    <ligand>
        <name>substrate</name>
    </ligand>
</feature>
<dbReference type="SUPFAM" id="SSF53748">
    <property type="entry name" value="Phosphoglycerate kinase"/>
    <property type="match status" value="1"/>
</dbReference>
<keyword evidence="7 13" id="KW-0963">Cytoplasm</keyword>
<comment type="subunit">
    <text evidence="4 13">Monomer.</text>
</comment>
<dbReference type="InterPro" id="IPR036043">
    <property type="entry name" value="Phosphoglycerate_kinase_sf"/>
</dbReference>
<dbReference type="GO" id="GO:0005829">
    <property type="term" value="C:cytosol"/>
    <property type="evidence" value="ECO:0007669"/>
    <property type="project" value="TreeGrafter"/>
</dbReference>
<comment type="similarity">
    <text evidence="3 13 16">Belongs to the phosphoglycerate kinase family.</text>
</comment>
<evidence type="ECO:0000256" key="6">
    <source>
        <dbReference type="ARBA" id="ARBA00016471"/>
    </source>
</evidence>
<proteinExistence type="inferred from homology"/>
<gene>
    <name evidence="13" type="primary">pgk</name>
    <name evidence="17" type="ORF">DBT_2101</name>
</gene>
<evidence type="ECO:0000256" key="10">
    <source>
        <dbReference type="ARBA" id="ARBA00022777"/>
    </source>
</evidence>
<dbReference type="STRING" id="1156395.DBT_2101"/>
<protein>
    <recommendedName>
        <fullName evidence="6 13">Phosphoglycerate kinase</fullName>
        <ecNumber evidence="5 13">2.7.2.3</ecNumber>
    </recommendedName>
</protein>
<dbReference type="GO" id="GO:0006096">
    <property type="term" value="P:glycolytic process"/>
    <property type="evidence" value="ECO:0007669"/>
    <property type="project" value="UniProtKB-UniRule"/>
</dbReference>
<dbReference type="PRINTS" id="PR00477">
    <property type="entry name" value="PHGLYCKINASE"/>
</dbReference>
<keyword evidence="10 13" id="KW-0418">Kinase</keyword>
<dbReference type="Gene3D" id="3.40.50.1260">
    <property type="entry name" value="Phosphoglycerate kinase, N-terminal domain"/>
    <property type="match status" value="2"/>
</dbReference>
<dbReference type="FunFam" id="3.40.50.1260:FF:000031">
    <property type="entry name" value="Phosphoglycerate kinase 1"/>
    <property type="match status" value="1"/>
</dbReference>
<feature type="binding site" evidence="14">
    <location>
        <position position="35"/>
    </location>
    <ligand>
        <name>(2R)-3-phosphoglycerate</name>
        <dbReference type="ChEBI" id="CHEBI:58272"/>
    </ligand>
</feature>
<feature type="binding site" evidence="14">
    <location>
        <position position="150"/>
    </location>
    <ligand>
        <name>(2R)-3-phosphoglycerate</name>
        <dbReference type="ChEBI" id="CHEBI:58272"/>
    </ligand>
</feature>
<dbReference type="PROSITE" id="PS00111">
    <property type="entry name" value="PGLYCERATE_KINASE"/>
    <property type="match status" value="1"/>
</dbReference>
<comment type="catalytic activity">
    <reaction evidence="1 13 16">
        <text>(2R)-3-phosphoglycerate + ATP = (2R)-3-phospho-glyceroyl phosphate + ADP</text>
        <dbReference type="Rhea" id="RHEA:14801"/>
        <dbReference type="ChEBI" id="CHEBI:30616"/>
        <dbReference type="ChEBI" id="CHEBI:57604"/>
        <dbReference type="ChEBI" id="CHEBI:58272"/>
        <dbReference type="ChEBI" id="CHEBI:456216"/>
        <dbReference type="EC" id="2.7.2.3"/>
    </reaction>
</comment>
<dbReference type="GO" id="GO:0004618">
    <property type="term" value="F:phosphoglycerate kinase activity"/>
    <property type="evidence" value="ECO:0007669"/>
    <property type="project" value="UniProtKB-UniRule"/>
</dbReference>
<keyword evidence="11 13" id="KW-0067">ATP-binding</keyword>
<feature type="binding site" evidence="13">
    <location>
        <position position="35"/>
    </location>
    <ligand>
        <name>substrate</name>
    </ligand>
</feature>
<dbReference type="HAMAP" id="MF_00145">
    <property type="entry name" value="Phosphoglyc_kinase"/>
    <property type="match status" value="1"/>
</dbReference>
<keyword evidence="9 13" id="KW-0547">Nucleotide-binding</keyword>
<evidence type="ECO:0000256" key="3">
    <source>
        <dbReference type="ARBA" id="ARBA00008982"/>
    </source>
</evidence>
<evidence type="ECO:0000313" key="18">
    <source>
        <dbReference type="Proteomes" id="UP000093080"/>
    </source>
</evidence>
<dbReference type="PANTHER" id="PTHR11406">
    <property type="entry name" value="PHOSPHOGLYCERATE KINASE"/>
    <property type="match status" value="1"/>
</dbReference>
<dbReference type="Pfam" id="PF00162">
    <property type="entry name" value="PGK"/>
    <property type="match status" value="1"/>
</dbReference>
<evidence type="ECO:0000256" key="14">
    <source>
        <dbReference type="PIRSR" id="PIRSR000724-1"/>
    </source>
</evidence>
<dbReference type="EC" id="2.7.2.3" evidence="5 13"/>
<accession>A0A1B9F3P6</accession>
<keyword evidence="18" id="KW-1185">Reference proteome</keyword>
<reference evidence="17 18" key="1">
    <citation type="submission" date="2016-06" db="EMBL/GenBank/DDBJ databases">
        <title>Respiratory ammonification of nitrate coupled to the oxidation of elemental sulfur in deep-sea autotrophic thermophilic bacteria.</title>
        <authorList>
            <person name="Slobodkina G.B."/>
            <person name="Mardanov A.V."/>
            <person name="Ravin N.V."/>
            <person name="Frolova A.A."/>
            <person name="Viryasiv M.B."/>
            <person name="Chernyh N.A."/>
            <person name="Bonch-Osmolovskaya E.A."/>
            <person name="Slobodkin A.I."/>
        </authorList>
    </citation>
    <scope>NUCLEOTIDE SEQUENCE [LARGE SCALE GENOMIC DNA]</scope>
    <source>
        <strain evidence="17 18">S69</strain>
    </source>
</reference>
<evidence type="ECO:0000256" key="9">
    <source>
        <dbReference type="ARBA" id="ARBA00022741"/>
    </source>
</evidence>
<dbReference type="UniPathway" id="UPA00109">
    <property type="reaction ID" value="UER00185"/>
</dbReference>
<feature type="binding site" evidence="13 14">
    <location>
        <begin position="19"/>
        <end position="21"/>
    </location>
    <ligand>
        <name>substrate</name>
    </ligand>
</feature>
<evidence type="ECO:0000256" key="5">
    <source>
        <dbReference type="ARBA" id="ARBA00013061"/>
    </source>
</evidence>
<dbReference type="EMBL" id="MAGO01000011">
    <property type="protein sequence ID" value="OCC14559.1"/>
    <property type="molecule type" value="Genomic_DNA"/>
</dbReference>
<dbReference type="GO" id="GO:0005524">
    <property type="term" value="F:ATP binding"/>
    <property type="evidence" value="ECO:0007669"/>
    <property type="project" value="UniProtKB-KW"/>
</dbReference>
<dbReference type="GO" id="GO:0006094">
    <property type="term" value="P:gluconeogenesis"/>
    <property type="evidence" value="ECO:0007669"/>
    <property type="project" value="TreeGrafter"/>
</dbReference>
<dbReference type="Proteomes" id="UP000093080">
    <property type="component" value="Unassembled WGS sequence"/>
</dbReference>
<feature type="binding site" evidence="13 14">
    <location>
        <begin position="58"/>
        <end position="61"/>
    </location>
    <ligand>
        <name>substrate</name>
    </ligand>
</feature>
<comment type="pathway">
    <text evidence="2 13">Carbohydrate degradation; glycolysis; pyruvate from D-glyceraldehyde 3-phosphate: step 2/5.</text>
</comment>
<feature type="binding site" evidence="13 15">
    <location>
        <begin position="348"/>
        <end position="351"/>
    </location>
    <ligand>
        <name>ATP</name>
        <dbReference type="ChEBI" id="CHEBI:30616"/>
    </ligand>
</feature>
<evidence type="ECO:0000256" key="13">
    <source>
        <dbReference type="HAMAP-Rule" id="MF_00145"/>
    </source>
</evidence>
<dbReference type="PIRSF" id="PIRSF000724">
    <property type="entry name" value="Pgk"/>
    <property type="match status" value="1"/>
</dbReference>
<evidence type="ECO:0000256" key="2">
    <source>
        <dbReference type="ARBA" id="ARBA00004838"/>
    </source>
</evidence>
<evidence type="ECO:0000256" key="4">
    <source>
        <dbReference type="ARBA" id="ARBA00011245"/>
    </source>
</evidence>
<dbReference type="InterPro" id="IPR015824">
    <property type="entry name" value="Phosphoglycerate_kinase_N"/>
</dbReference>
<feature type="binding site" evidence="13">
    <location>
        <position position="117"/>
    </location>
    <ligand>
        <name>substrate</name>
    </ligand>
</feature>
<evidence type="ECO:0000256" key="15">
    <source>
        <dbReference type="PIRSR" id="PIRSR000724-2"/>
    </source>
</evidence>
<sequence>MKSIDQLSISGKKVLMRVDLNCPLSKEGDVADDTRILAVLPSINYCIEQGAKLILCSHLGRPKGERRPEFSLGPVAKRLSEILGKEVRLSNDCIGDQVKQDVEALKNGDVLLLENIRFHPGETKNDHTLAKELGELADIFINDAFAVCHRAHASVVGVTEFVKECGMGFLLKKEMDYFHKAIENPVRPLVAIMGGAKVSSKLGAIKNILNKVDKLIIGGAMANTFLKAKGVDVGDSMIEEDLIEEARSILEKASSLGIPLYLPVDAVVSRSMEDAVQIIKPYGEIPTGWKAFDIGPATVTLYREALQDAKTVVWNGPLGAFEEKSFSRGTFAISSTLASLHALTIVGGGDTDRAIHEAGDTSEISYMSTGGGAFLHLLEGKELPGVKALERCGG</sequence>
<dbReference type="InterPro" id="IPR015911">
    <property type="entry name" value="Phosphoglycerate_kinase_CS"/>
</dbReference>
<name>A0A1B9F3P6_9BACT</name>
<comment type="caution">
    <text evidence="17">The sequence shown here is derived from an EMBL/GenBank/DDBJ whole genome shotgun (WGS) entry which is preliminary data.</text>
</comment>
<evidence type="ECO:0000256" key="16">
    <source>
        <dbReference type="RuleBase" id="RU000532"/>
    </source>
</evidence>
<evidence type="ECO:0000256" key="1">
    <source>
        <dbReference type="ARBA" id="ARBA00000642"/>
    </source>
</evidence>
<dbReference type="GO" id="GO:0043531">
    <property type="term" value="F:ADP binding"/>
    <property type="evidence" value="ECO:0007669"/>
    <property type="project" value="TreeGrafter"/>
</dbReference>
<feature type="binding site" evidence="13 15">
    <location>
        <position position="322"/>
    </location>
    <ligand>
        <name>ATP</name>
        <dbReference type="ChEBI" id="CHEBI:30616"/>
    </ligand>
</feature>
<comment type="subcellular location">
    <subcellularLocation>
        <location evidence="13">Cytoplasm</location>
    </subcellularLocation>
</comment>
<keyword evidence="12 13" id="KW-0324">Glycolysis</keyword>
<organism evidence="17 18">
    <name type="scientific">Dissulfuribacter thermophilus</name>
    <dbReference type="NCBI Taxonomy" id="1156395"/>
    <lineage>
        <taxon>Bacteria</taxon>
        <taxon>Pseudomonadati</taxon>
        <taxon>Thermodesulfobacteriota</taxon>
        <taxon>Dissulfuribacteria</taxon>
        <taxon>Dissulfuribacterales</taxon>
        <taxon>Dissulfuribacteraceae</taxon>
        <taxon>Dissulfuribacter</taxon>
    </lineage>
</organism>
<evidence type="ECO:0000256" key="12">
    <source>
        <dbReference type="ARBA" id="ARBA00023152"/>
    </source>
</evidence>
<feature type="binding site" evidence="14">
    <location>
        <position position="117"/>
    </location>
    <ligand>
        <name>(2R)-3-phosphoglycerate</name>
        <dbReference type="ChEBI" id="CHEBI:58272"/>
    </ligand>
</feature>
<dbReference type="PANTHER" id="PTHR11406:SF23">
    <property type="entry name" value="PHOSPHOGLYCERATE KINASE 1, CHLOROPLASTIC-RELATED"/>
    <property type="match status" value="1"/>
</dbReference>
<dbReference type="FunFam" id="3.40.50.1260:FF:000006">
    <property type="entry name" value="Phosphoglycerate kinase"/>
    <property type="match status" value="1"/>
</dbReference>
<dbReference type="AlphaFoldDB" id="A0A1B9F3P6"/>
<dbReference type="InterPro" id="IPR001576">
    <property type="entry name" value="Phosphoglycerate_kinase"/>
</dbReference>
<evidence type="ECO:0000256" key="11">
    <source>
        <dbReference type="ARBA" id="ARBA00022840"/>
    </source>
</evidence>
<evidence type="ECO:0000256" key="8">
    <source>
        <dbReference type="ARBA" id="ARBA00022679"/>
    </source>
</evidence>
<dbReference type="PATRIC" id="fig|1156395.6.peg.2126"/>
<feature type="binding site" evidence="13 15">
    <location>
        <position position="201"/>
    </location>
    <ligand>
        <name>ATP</name>
        <dbReference type="ChEBI" id="CHEBI:30616"/>
    </ligand>
</feature>